<protein>
    <recommendedName>
        <fullName evidence="4">Outer membrane protein beta-barrel domain protein</fullName>
    </recommendedName>
</protein>
<dbReference type="SUPFAM" id="SSF56925">
    <property type="entry name" value="OMPA-like"/>
    <property type="match status" value="1"/>
</dbReference>
<comment type="caution">
    <text evidence="2">The sequence shown here is derived from an EMBL/GenBank/DDBJ whole genome shotgun (WGS) entry which is preliminary data.</text>
</comment>
<dbReference type="RefSeq" id="WP_119314418.1">
    <property type="nucleotide sequence ID" value="NZ_QXDL01000038.1"/>
</dbReference>
<reference evidence="2 3" key="1">
    <citation type="submission" date="2018-08" db="EMBL/GenBank/DDBJ databases">
        <title>Meiothermus terrae DSM 26712 genome sequencing project.</title>
        <authorList>
            <person name="Da Costa M.S."/>
            <person name="Albuquerque L."/>
            <person name="Raposo P."/>
            <person name="Froufe H.J.C."/>
            <person name="Barroso C.S."/>
            <person name="Egas C."/>
        </authorList>
    </citation>
    <scope>NUCLEOTIDE SEQUENCE [LARGE SCALE GENOMIC DNA]</scope>
    <source>
        <strain evidence="2 3">DSM 26712</strain>
    </source>
</reference>
<keyword evidence="1" id="KW-0732">Signal</keyword>
<dbReference type="AlphaFoldDB" id="A0A399EVT8"/>
<evidence type="ECO:0008006" key="4">
    <source>
        <dbReference type="Google" id="ProtNLM"/>
    </source>
</evidence>
<dbReference type="Proteomes" id="UP000265715">
    <property type="component" value="Unassembled WGS sequence"/>
</dbReference>
<dbReference type="EMBL" id="QXDL01000038">
    <property type="protein sequence ID" value="RIH87199.1"/>
    <property type="molecule type" value="Genomic_DNA"/>
</dbReference>
<name>A0A399EVT8_9DEIN</name>
<proteinExistence type="predicted"/>
<gene>
    <name evidence="2" type="ORF">Mterra_01258</name>
</gene>
<feature type="signal peptide" evidence="1">
    <location>
        <begin position="1"/>
        <end position="17"/>
    </location>
</feature>
<accession>A0A399EVT8</accession>
<evidence type="ECO:0000313" key="3">
    <source>
        <dbReference type="Proteomes" id="UP000265715"/>
    </source>
</evidence>
<organism evidence="2 3">
    <name type="scientific">Calidithermus terrae</name>
    <dbReference type="NCBI Taxonomy" id="1408545"/>
    <lineage>
        <taxon>Bacteria</taxon>
        <taxon>Thermotogati</taxon>
        <taxon>Deinococcota</taxon>
        <taxon>Deinococci</taxon>
        <taxon>Thermales</taxon>
        <taxon>Thermaceae</taxon>
        <taxon>Calidithermus</taxon>
    </lineage>
</organism>
<evidence type="ECO:0000313" key="2">
    <source>
        <dbReference type="EMBL" id="RIH87199.1"/>
    </source>
</evidence>
<sequence length="164" mass="17314">MKRLLFLLSLLASFALAQGPQGPQNPQRNPAYFGGYAFTDGAGGWLLGIVGGNDSVLENFGVRLEVNVPLGPTPASLSLLGTWRYSQGRVDSYTGVGLGVAKADQGYLMGQLVLGGNLHLGDHLALFLEGQYRYLLPAGAYPNTAQVLLGLQYRVPAPQGGGRP</sequence>
<keyword evidence="3" id="KW-1185">Reference proteome</keyword>
<feature type="chain" id="PRO_5017399817" description="Outer membrane protein beta-barrel domain protein" evidence="1">
    <location>
        <begin position="18"/>
        <end position="164"/>
    </location>
</feature>
<evidence type="ECO:0000256" key="1">
    <source>
        <dbReference type="SAM" id="SignalP"/>
    </source>
</evidence>
<dbReference type="InterPro" id="IPR011250">
    <property type="entry name" value="OMP/PagP_B-barrel"/>
</dbReference>